<accession>G8QVX8</accession>
<dbReference type="InterPro" id="IPR001509">
    <property type="entry name" value="Epimerase_deHydtase"/>
</dbReference>
<dbReference type="eggNOG" id="COG0451">
    <property type="taxonomic scope" value="Bacteria"/>
</dbReference>
<sequence length="316" mass="35620">MKHILIIGSLGQLGSEIAMECRRRYGSDNVVLTDIRDDTNLELVHGGPFYKVDCRDGKTIAEIVQKHHIDTIYHLAAILSATAEKNPLNAWNINIGGLVTTLEIARENGCAVFTPSSIGAFGPTTPKKFTPQDTIQRPTSIYGVSKVAGELLCDYYNHKYDVDTRGVRFPGVISNMTPPGGGTTDYAVEIYYEAVRKEHYTCFLRGDTYLDMIYMPDAIQAAIQIMEADPARLRHRNAFNIASMSFCPEEQAAYIRKLIPGFTISYEVDPVRQAIADSWPDSLEDYAARVEWDWKPKYDLFSMTKDMIDTIKRREL</sequence>
<dbReference type="OrthoDB" id="9779902at2"/>
<dbReference type="PANTHER" id="PTHR42687">
    <property type="entry name" value="L-THREONINE 3-DEHYDROGENASE"/>
    <property type="match status" value="1"/>
</dbReference>
<dbReference type="HOGENOM" id="CLU_007383_19_1_12"/>
<dbReference type="Pfam" id="PF01370">
    <property type="entry name" value="Epimerase"/>
    <property type="match status" value="1"/>
</dbReference>
<keyword evidence="4" id="KW-1185">Reference proteome</keyword>
<evidence type="ECO:0000259" key="2">
    <source>
        <dbReference type="Pfam" id="PF01370"/>
    </source>
</evidence>
<dbReference type="FunFam" id="3.40.50.720:FF:000077">
    <property type="entry name" value="L-threonine 3-dehydrogenase, mitochondrial"/>
    <property type="match status" value="1"/>
</dbReference>
<dbReference type="SUPFAM" id="SSF51735">
    <property type="entry name" value="NAD(P)-binding Rossmann-fold domains"/>
    <property type="match status" value="1"/>
</dbReference>
<feature type="domain" description="NAD-dependent epimerase/dehydratase" evidence="2">
    <location>
        <begin position="4"/>
        <end position="242"/>
    </location>
</feature>
<reference evidence="3 4" key="1">
    <citation type="submission" date="2011-11" db="EMBL/GenBank/DDBJ databases">
        <title>Complete sequence of Spirochaeta sp. grapes.</title>
        <authorList>
            <consortium name="US DOE Joint Genome Institute"/>
            <person name="Lucas S."/>
            <person name="Han J."/>
            <person name="Lapidus A."/>
            <person name="Cheng J.-F."/>
            <person name="Goodwin L."/>
            <person name="Pitluck S."/>
            <person name="Peters L."/>
            <person name="Ovchinnikova G."/>
            <person name="Munk A.C."/>
            <person name="Detter J.C."/>
            <person name="Han C."/>
            <person name="Tapia R."/>
            <person name="Land M."/>
            <person name="Hauser L."/>
            <person name="Kyrpides N."/>
            <person name="Ivanova N."/>
            <person name="Pagani I."/>
            <person name="Ritalahtilisa K."/>
            <person name="Loeffler F."/>
            <person name="Woyke T."/>
        </authorList>
    </citation>
    <scope>NUCLEOTIDE SEQUENCE [LARGE SCALE GENOMIC DNA]</scope>
    <source>
        <strain evidence="4">ATCC BAA-1885 / DSM 22778 / Grapes</strain>
    </source>
</reference>
<name>G8QVX8_SPHPG</name>
<dbReference type="RefSeq" id="WP_014271341.1">
    <property type="nucleotide sequence ID" value="NC_016633.1"/>
</dbReference>
<dbReference type="EMBL" id="CP003155">
    <property type="protein sequence ID" value="AEV30502.1"/>
    <property type="molecule type" value="Genomic_DNA"/>
</dbReference>
<dbReference type="InterPro" id="IPR036291">
    <property type="entry name" value="NAD(P)-bd_dom_sf"/>
</dbReference>
<proteinExistence type="inferred from homology"/>
<protein>
    <submittedName>
        <fullName evidence="3">Nucleoside-diphosphate-sugar epimerase</fullName>
    </submittedName>
</protein>
<dbReference type="GO" id="GO:0008743">
    <property type="term" value="F:L-threonine 3-dehydrogenase activity"/>
    <property type="evidence" value="ECO:0007669"/>
    <property type="project" value="TreeGrafter"/>
</dbReference>
<dbReference type="AlphaFoldDB" id="G8QVX8"/>
<dbReference type="InterPro" id="IPR051225">
    <property type="entry name" value="NAD(P)_epim/dehydratase"/>
</dbReference>
<evidence type="ECO:0000313" key="3">
    <source>
        <dbReference type="EMBL" id="AEV30502.1"/>
    </source>
</evidence>
<gene>
    <name evidence="3" type="ordered locus">SpiGrapes_2745</name>
</gene>
<evidence type="ECO:0000313" key="4">
    <source>
        <dbReference type="Proteomes" id="UP000005632"/>
    </source>
</evidence>
<dbReference type="KEGG" id="sgp:SpiGrapes_2745"/>
<organism evidence="3 4">
    <name type="scientific">Sphaerochaeta pleomorpha (strain ATCC BAA-1885 / DSM 22778 / Grapes)</name>
    <dbReference type="NCBI Taxonomy" id="158190"/>
    <lineage>
        <taxon>Bacteria</taxon>
        <taxon>Pseudomonadati</taxon>
        <taxon>Spirochaetota</taxon>
        <taxon>Spirochaetia</taxon>
        <taxon>Spirochaetales</taxon>
        <taxon>Sphaerochaetaceae</taxon>
        <taxon>Sphaerochaeta</taxon>
    </lineage>
</organism>
<dbReference type="STRING" id="158190.SpiGrapes_2745"/>
<dbReference type="Proteomes" id="UP000005632">
    <property type="component" value="Chromosome"/>
</dbReference>
<dbReference type="Gene3D" id="3.40.50.720">
    <property type="entry name" value="NAD(P)-binding Rossmann-like Domain"/>
    <property type="match status" value="1"/>
</dbReference>
<evidence type="ECO:0000256" key="1">
    <source>
        <dbReference type="ARBA" id="ARBA00007637"/>
    </source>
</evidence>
<dbReference type="PANTHER" id="PTHR42687:SF1">
    <property type="entry name" value="L-THREONINE 3-DEHYDROGENASE, MITOCHONDRIAL"/>
    <property type="match status" value="1"/>
</dbReference>
<comment type="similarity">
    <text evidence="1">Belongs to the NAD(P)-dependent epimerase/dehydratase family.</text>
</comment>
<dbReference type="GO" id="GO:0006567">
    <property type="term" value="P:L-threonine catabolic process"/>
    <property type="evidence" value="ECO:0007669"/>
    <property type="project" value="TreeGrafter"/>
</dbReference>